<dbReference type="InterPro" id="IPR011782">
    <property type="entry name" value="Pept_S1C_Do"/>
</dbReference>
<dbReference type="EC" id="3.4.21.107" evidence="9"/>
<organism evidence="9 10">
    <name type="scientific">Stenotrophomonas oahuensis</name>
    <dbReference type="NCBI Taxonomy" id="3003271"/>
    <lineage>
        <taxon>Bacteria</taxon>
        <taxon>Pseudomonadati</taxon>
        <taxon>Pseudomonadota</taxon>
        <taxon>Gammaproteobacteria</taxon>
        <taxon>Lysobacterales</taxon>
        <taxon>Lysobacteraceae</taxon>
        <taxon>Stenotrophomonas</taxon>
    </lineage>
</organism>
<dbReference type="InterPro" id="IPR036034">
    <property type="entry name" value="PDZ_sf"/>
</dbReference>
<evidence type="ECO:0000256" key="6">
    <source>
        <dbReference type="ARBA" id="ARBA00022825"/>
    </source>
</evidence>
<keyword evidence="6" id="KW-0720">Serine protease</keyword>
<accession>A0ABY9YTT6</accession>
<dbReference type="InterPro" id="IPR001940">
    <property type="entry name" value="Peptidase_S1C"/>
</dbReference>
<dbReference type="Proteomes" id="UP001302072">
    <property type="component" value="Chromosome"/>
</dbReference>
<dbReference type="SUPFAM" id="SSF50494">
    <property type="entry name" value="Trypsin-like serine proteases"/>
    <property type="match status" value="1"/>
</dbReference>
<dbReference type="Pfam" id="PF13365">
    <property type="entry name" value="Trypsin_2"/>
    <property type="match status" value="1"/>
</dbReference>
<gene>
    <name evidence="9" type="ORF">PDM29_08950</name>
</gene>
<dbReference type="Pfam" id="PF13180">
    <property type="entry name" value="PDZ_2"/>
    <property type="match status" value="1"/>
</dbReference>
<dbReference type="NCBIfam" id="TIGR02037">
    <property type="entry name" value="degP_htrA_DO"/>
    <property type="match status" value="1"/>
</dbReference>
<evidence type="ECO:0000313" key="9">
    <source>
        <dbReference type="EMBL" id="WNH54388.1"/>
    </source>
</evidence>
<dbReference type="InterPro" id="IPR009003">
    <property type="entry name" value="Peptidase_S1_PA"/>
</dbReference>
<dbReference type="PROSITE" id="PS50106">
    <property type="entry name" value="PDZ"/>
    <property type="match status" value="1"/>
</dbReference>
<dbReference type="EMBL" id="CP115541">
    <property type="protein sequence ID" value="WNH54388.1"/>
    <property type="molecule type" value="Genomic_DNA"/>
</dbReference>
<dbReference type="Gene3D" id="2.30.42.10">
    <property type="match status" value="2"/>
</dbReference>
<keyword evidence="10" id="KW-1185">Reference proteome</keyword>
<feature type="chain" id="PRO_5045308594" evidence="7">
    <location>
        <begin position="24"/>
        <end position="478"/>
    </location>
</feature>
<protein>
    <submittedName>
        <fullName evidence="9">Do family serine endopeptidase</fullName>
        <ecNumber evidence="9">3.4.21.107</ecNumber>
    </submittedName>
</protein>
<keyword evidence="3 7" id="KW-0732">Signal</keyword>
<proteinExistence type="inferred from homology"/>
<dbReference type="InterPro" id="IPR001478">
    <property type="entry name" value="PDZ"/>
</dbReference>
<name>A0ABY9YTT6_9GAMM</name>
<dbReference type="RefSeq" id="WP_311193486.1">
    <property type="nucleotide sequence ID" value="NZ_CP115541.1"/>
</dbReference>
<evidence type="ECO:0000256" key="2">
    <source>
        <dbReference type="ARBA" id="ARBA00022670"/>
    </source>
</evidence>
<evidence type="ECO:0000256" key="5">
    <source>
        <dbReference type="ARBA" id="ARBA00022801"/>
    </source>
</evidence>
<keyword evidence="5 9" id="KW-0378">Hydrolase</keyword>
<evidence type="ECO:0000256" key="7">
    <source>
        <dbReference type="SAM" id="SignalP"/>
    </source>
</evidence>
<keyword evidence="2" id="KW-0645">Protease</keyword>
<dbReference type="SUPFAM" id="SSF50156">
    <property type="entry name" value="PDZ domain-like"/>
    <property type="match status" value="2"/>
</dbReference>
<dbReference type="PANTHER" id="PTHR22939">
    <property type="entry name" value="SERINE PROTEASE FAMILY S1C HTRA-RELATED"/>
    <property type="match status" value="1"/>
</dbReference>
<sequence>MRPLPTLLTLALAAAFGGFVASAINAHLDNRADAAPLPATALTVPTTAALPASVAGQPVPSLAPMLERVMPAVVSVNTKQVVRVRNPFFNDPFFRRLFPEVPQERINESLGSGVIIDAAEGLVLTNHHVIDNADDVQVTLSDGRTVKAEFIGSDADTDVALIRIPAGNLTEIKLGDSTQLRVGDFVVAIGNPFGFSQTVTSGIVSAVGRSGIRGLGYQNFIQTDASINPGNSGGALVNLQGQLVGINTASFNPQGSMAGNIGLGLAIPSNLARDVVDQLVKHGEVVRGTLGLESQNLTPQLAQSLGLSETRGALVTRVLPGSGAAAAGLKPGDLVVSANGQRVDSAQALHNIEGLQAVGSTLTLDIRRDGKAQQLKAVLKEQPRAVTGESLDPRLTGATFADLPESMRQAGLSGVVVSEVKRGSRAANSGLASGDVIIQASAGEFADLASWRANFQQRPQQLVLRIVRGGASGQLVMR</sequence>
<dbReference type="Gene3D" id="2.40.10.120">
    <property type="match status" value="1"/>
</dbReference>
<keyword evidence="4" id="KW-0677">Repeat</keyword>
<evidence type="ECO:0000313" key="10">
    <source>
        <dbReference type="Proteomes" id="UP001302072"/>
    </source>
</evidence>
<dbReference type="GO" id="GO:0016787">
    <property type="term" value="F:hydrolase activity"/>
    <property type="evidence" value="ECO:0007669"/>
    <property type="project" value="UniProtKB-KW"/>
</dbReference>
<dbReference type="PANTHER" id="PTHR22939:SF129">
    <property type="entry name" value="SERINE PROTEASE HTRA2, MITOCHONDRIAL"/>
    <property type="match status" value="1"/>
</dbReference>
<evidence type="ECO:0000256" key="4">
    <source>
        <dbReference type="ARBA" id="ARBA00022737"/>
    </source>
</evidence>
<reference evidence="9 10" key="1">
    <citation type="submission" date="2022-12" db="EMBL/GenBank/DDBJ databases">
        <title>Two new species, Stenotrophomonas aracearum and Stenotrophomonas oahuensis, isolated from Anthurium (Araceae family) in Hawaii.</title>
        <authorList>
            <person name="Chunag S.C."/>
            <person name="Dobhal S."/>
            <person name="Alvarez A."/>
            <person name="Arif M."/>
        </authorList>
    </citation>
    <scope>NUCLEOTIDE SEQUENCE [LARGE SCALE GENOMIC DNA]</scope>
    <source>
        <strain evidence="9 10">A5586</strain>
    </source>
</reference>
<feature type="signal peptide" evidence="7">
    <location>
        <begin position="1"/>
        <end position="23"/>
    </location>
</feature>
<comment type="similarity">
    <text evidence="1">Belongs to the peptidase S1C family.</text>
</comment>
<evidence type="ECO:0000256" key="1">
    <source>
        <dbReference type="ARBA" id="ARBA00010541"/>
    </source>
</evidence>
<feature type="domain" description="PDZ" evidence="8">
    <location>
        <begin position="289"/>
        <end position="370"/>
    </location>
</feature>
<evidence type="ECO:0000259" key="8">
    <source>
        <dbReference type="PROSITE" id="PS50106"/>
    </source>
</evidence>
<evidence type="ECO:0000256" key="3">
    <source>
        <dbReference type="ARBA" id="ARBA00022729"/>
    </source>
</evidence>
<dbReference type="PRINTS" id="PR00834">
    <property type="entry name" value="PROTEASES2C"/>
</dbReference>
<dbReference type="SMART" id="SM00228">
    <property type="entry name" value="PDZ"/>
    <property type="match status" value="2"/>
</dbReference>